<dbReference type="RefSeq" id="WP_353893799.1">
    <property type="nucleotide sequence ID" value="NZ_CP159485.1"/>
</dbReference>
<feature type="binding site" evidence="9">
    <location>
        <position position="276"/>
    </location>
    <ligand>
        <name>substrate</name>
    </ligand>
</feature>
<feature type="binding site" evidence="10">
    <location>
        <position position="282"/>
    </location>
    <ligand>
        <name>NAD(+)</name>
        <dbReference type="ChEBI" id="CHEBI:57540"/>
    </ligand>
</feature>
<dbReference type="Pfam" id="PF00984">
    <property type="entry name" value="UDPG_MGDP_dh"/>
    <property type="match status" value="1"/>
</dbReference>
<dbReference type="InterPro" id="IPR036291">
    <property type="entry name" value="NAD(P)-bd_dom_sf"/>
</dbReference>
<dbReference type="InterPro" id="IPR001732">
    <property type="entry name" value="UDP-Glc/GDP-Man_DH_N"/>
</dbReference>
<evidence type="ECO:0000256" key="4">
    <source>
        <dbReference type="ARBA" id="ARBA00023002"/>
    </source>
</evidence>
<dbReference type="Pfam" id="PF03721">
    <property type="entry name" value="UDPG_MGDP_dh_N"/>
    <property type="match status" value="1"/>
</dbReference>
<keyword evidence="4 7" id="KW-0560">Oxidoreductase</keyword>
<feature type="binding site" evidence="10">
    <location>
        <position position="160"/>
    </location>
    <ligand>
        <name>NAD(+)</name>
        <dbReference type="ChEBI" id="CHEBI:57540"/>
    </ligand>
</feature>
<comment type="catalytic activity">
    <reaction evidence="6 7">
        <text>UDP-alpha-D-glucose + 2 NAD(+) + H2O = UDP-alpha-D-glucuronate + 2 NADH + 3 H(+)</text>
        <dbReference type="Rhea" id="RHEA:23596"/>
        <dbReference type="ChEBI" id="CHEBI:15377"/>
        <dbReference type="ChEBI" id="CHEBI:15378"/>
        <dbReference type="ChEBI" id="CHEBI:57540"/>
        <dbReference type="ChEBI" id="CHEBI:57945"/>
        <dbReference type="ChEBI" id="CHEBI:58052"/>
        <dbReference type="ChEBI" id="CHEBI:58885"/>
        <dbReference type="EC" id="1.1.1.22"/>
    </reaction>
</comment>
<name>A0AAU8HV22_9FIRM</name>
<dbReference type="PANTHER" id="PTHR43750:SF3">
    <property type="entry name" value="UDP-GLUCOSE 6-DEHYDROGENASE TUAD"/>
    <property type="match status" value="1"/>
</dbReference>
<dbReference type="SUPFAM" id="SSF48179">
    <property type="entry name" value="6-phosphogluconate dehydrogenase C-terminal domain-like"/>
    <property type="match status" value="1"/>
</dbReference>
<comment type="similarity">
    <text evidence="2 7">Belongs to the UDP-glucose/GDP-mannose dehydrogenase family.</text>
</comment>
<proteinExistence type="inferred from homology"/>
<dbReference type="AlphaFoldDB" id="A0AAU8HV22"/>
<protein>
    <recommendedName>
        <fullName evidence="3 7">UDP-glucose 6-dehydrogenase</fullName>
        <ecNumber evidence="3 7">1.1.1.22</ecNumber>
    </recommendedName>
</protein>
<organism evidence="12">
    <name type="scientific">Proteinivorax hydrogeniformans</name>
    <dbReference type="NCBI Taxonomy" id="1826727"/>
    <lineage>
        <taxon>Bacteria</taxon>
        <taxon>Bacillati</taxon>
        <taxon>Bacillota</taxon>
        <taxon>Clostridia</taxon>
        <taxon>Eubacteriales</taxon>
        <taxon>Proteinivoracaceae</taxon>
        <taxon>Proteinivorax</taxon>
    </lineage>
</organism>
<dbReference type="InterPro" id="IPR008927">
    <property type="entry name" value="6-PGluconate_DH-like_C_sf"/>
</dbReference>
<dbReference type="GO" id="GO:0003979">
    <property type="term" value="F:UDP-glucose 6-dehydrogenase activity"/>
    <property type="evidence" value="ECO:0007669"/>
    <property type="project" value="UniProtKB-EC"/>
</dbReference>
<dbReference type="InterPro" id="IPR014027">
    <property type="entry name" value="UDP-Glc/GDP-Man_DH_C"/>
</dbReference>
<dbReference type="Pfam" id="PF03720">
    <property type="entry name" value="UDPG_MGDP_dh_C"/>
    <property type="match status" value="1"/>
</dbReference>
<feature type="binding site" evidence="9">
    <location>
        <begin position="157"/>
        <end position="160"/>
    </location>
    <ligand>
        <name>substrate</name>
    </ligand>
</feature>
<reference evidence="12" key="2">
    <citation type="submission" date="2024-06" db="EMBL/GenBank/DDBJ databases">
        <authorList>
            <person name="Petrova K.O."/>
            <person name="Toshchakov S.V."/>
            <person name="Boltjanskaja Y.V."/>
            <person name="Kevbrin V.V."/>
        </authorList>
    </citation>
    <scope>NUCLEOTIDE SEQUENCE</scope>
    <source>
        <strain evidence="12">Z-710</strain>
    </source>
</reference>
<feature type="active site" description="Nucleophile" evidence="8">
    <location>
        <position position="279"/>
    </location>
</feature>
<feature type="binding site" evidence="9">
    <location>
        <position position="339"/>
    </location>
    <ligand>
        <name>substrate</name>
    </ligand>
</feature>
<sequence>MKITVVGTGYVGLVTGVCLAYKGHHVICIDKKKDIVEKINNMEVPIYEPGLDKLLKEVIASGRLKAATELGKSVAESEVSIIAVGTPFKGDEIDLTYIKAATKEIGTALKERDKYHVVCVKSTVIPTTTDTLVKNYLEDSSGKKLGEDIGLAMNPEFLREGKAMEDFMNPDRIVIGAYDKNSFSIMEKVYKDYFKAPIIRCNLRTAEMIKYTANALLATLISYSNEVATICEKTGEIDVKEVLEGVVLDKRFNPRVNGKLVNPEMNKYLQAGCGFGGSCFPKDVKALISYSIAKEHIPRIIDSTIEVNKEQPLRIISRLEDSVGTLEGKKVAVLGLAFKPETDDVRESPSIAIIKELLEKKARVHGVDPKAMDNMKKIIPPDNSLTYSTEYKSALEDADAVILVTSWPDFVQIPPEDFIRLMKKPLVVDGRRVFDKARLKAKGIRYIGVGLAY</sequence>
<evidence type="ECO:0000256" key="3">
    <source>
        <dbReference type="ARBA" id="ARBA00012954"/>
    </source>
</evidence>
<evidence type="ECO:0000259" key="11">
    <source>
        <dbReference type="SMART" id="SM00984"/>
    </source>
</evidence>
<dbReference type="SUPFAM" id="SSF51735">
    <property type="entry name" value="NAD(P)-binding Rossmann-fold domains"/>
    <property type="match status" value="1"/>
</dbReference>
<feature type="binding site" evidence="9">
    <location>
        <begin position="268"/>
        <end position="272"/>
    </location>
    <ligand>
        <name>substrate</name>
    </ligand>
</feature>
<dbReference type="GO" id="GO:0000271">
    <property type="term" value="P:polysaccharide biosynthetic process"/>
    <property type="evidence" value="ECO:0007669"/>
    <property type="project" value="InterPro"/>
</dbReference>
<evidence type="ECO:0000256" key="7">
    <source>
        <dbReference type="PIRNR" id="PIRNR000124"/>
    </source>
</evidence>
<evidence type="ECO:0000256" key="8">
    <source>
        <dbReference type="PIRSR" id="PIRSR500134-1"/>
    </source>
</evidence>
<comment type="pathway">
    <text evidence="1">Nucleotide-sugar biosynthesis; UDP-alpha-D-glucuronate biosynthesis; UDP-alpha-D-glucuronate from UDP-alpha-D-glucose: step 1/1.</text>
</comment>
<dbReference type="EMBL" id="CP159485">
    <property type="protein sequence ID" value="XCI29251.1"/>
    <property type="molecule type" value="Genomic_DNA"/>
</dbReference>
<dbReference type="Gene3D" id="3.40.50.720">
    <property type="entry name" value="NAD(P)-binding Rossmann-like Domain"/>
    <property type="match status" value="2"/>
</dbReference>
<dbReference type="PIRSF" id="PIRSF500134">
    <property type="entry name" value="UDPglc_DH_bac"/>
    <property type="match status" value="1"/>
</dbReference>
<feature type="domain" description="UDP-glucose/GDP-mannose dehydrogenase C-terminal" evidence="11">
    <location>
        <begin position="332"/>
        <end position="436"/>
    </location>
</feature>
<dbReference type="InterPro" id="IPR014026">
    <property type="entry name" value="UDP-Glc/GDP-Man_DH_dimer"/>
</dbReference>
<feature type="binding site" evidence="9">
    <location>
        <position position="210"/>
    </location>
    <ligand>
        <name>substrate</name>
    </ligand>
</feature>
<evidence type="ECO:0000256" key="6">
    <source>
        <dbReference type="ARBA" id="ARBA00047473"/>
    </source>
</evidence>
<feature type="binding site" evidence="10">
    <location>
        <position position="123"/>
    </location>
    <ligand>
        <name>NAD(+)</name>
        <dbReference type="ChEBI" id="CHEBI:57540"/>
    </ligand>
</feature>
<feature type="binding site" evidence="10">
    <location>
        <position position="346"/>
    </location>
    <ligand>
        <name>NAD(+)</name>
        <dbReference type="ChEBI" id="CHEBI:57540"/>
    </ligand>
</feature>
<dbReference type="InterPro" id="IPR028357">
    <property type="entry name" value="UDPglc_DH_bac"/>
</dbReference>
<dbReference type="InterPro" id="IPR017476">
    <property type="entry name" value="UDP-Glc/GDP-Man"/>
</dbReference>
<dbReference type="PANTHER" id="PTHR43750">
    <property type="entry name" value="UDP-GLUCOSE 6-DEHYDROGENASE TUAD"/>
    <property type="match status" value="1"/>
</dbReference>
<evidence type="ECO:0000256" key="10">
    <source>
        <dbReference type="PIRSR" id="PIRSR500134-3"/>
    </source>
</evidence>
<feature type="binding site" evidence="10">
    <location>
        <position position="86"/>
    </location>
    <ligand>
        <name>NAD(+)</name>
        <dbReference type="ChEBI" id="CHEBI:57540"/>
    </ligand>
</feature>
<dbReference type="NCBIfam" id="TIGR03026">
    <property type="entry name" value="NDP-sugDHase"/>
    <property type="match status" value="1"/>
</dbReference>
<dbReference type="Gene3D" id="1.20.5.100">
    <property type="entry name" value="Cytochrome c1, transmembrane anchor, C-terminal"/>
    <property type="match status" value="1"/>
</dbReference>
<dbReference type="InterPro" id="IPR036220">
    <property type="entry name" value="UDP-Glc/GDP-Man_DH_C_sf"/>
</dbReference>
<evidence type="ECO:0000256" key="1">
    <source>
        <dbReference type="ARBA" id="ARBA00004701"/>
    </source>
</evidence>
<evidence type="ECO:0000256" key="9">
    <source>
        <dbReference type="PIRSR" id="PIRSR500134-2"/>
    </source>
</evidence>
<feature type="binding site" evidence="10">
    <location>
        <position position="30"/>
    </location>
    <ligand>
        <name>NAD(+)</name>
        <dbReference type="ChEBI" id="CHEBI:57540"/>
    </ligand>
</feature>
<gene>
    <name evidence="12" type="ORF">PRVXH_000562</name>
</gene>
<evidence type="ECO:0000256" key="2">
    <source>
        <dbReference type="ARBA" id="ARBA00006601"/>
    </source>
</evidence>
<dbReference type="SMART" id="SM00984">
    <property type="entry name" value="UDPG_MGDP_dh_C"/>
    <property type="match status" value="1"/>
</dbReference>
<dbReference type="EC" id="1.1.1.22" evidence="3 7"/>
<evidence type="ECO:0000256" key="5">
    <source>
        <dbReference type="ARBA" id="ARBA00023027"/>
    </source>
</evidence>
<reference evidence="12" key="1">
    <citation type="journal article" date="2018" name="Antonie Van Leeuwenhoek">
        <title>Proteinivorax hydrogeniformans sp. nov., an anaerobic, haloalkaliphilic bacterium fermenting proteinaceous compounds with high hydrogen production.</title>
        <authorList>
            <person name="Boltyanskaya Y."/>
            <person name="Detkova E."/>
            <person name="Pimenov N."/>
            <person name="Kevbrin V."/>
        </authorList>
    </citation>
    <scope>NUCLEOTIDE SEQUENCE</scope>
    <source>
        <strain evidence="12">Z-710</strain>
    </source>
</reference>
<evidence type="ECO:0000313" key="12">
    <source>
        <dbReference type="EMBL" id="XCI29251.1"/>
    </source>
</evidence>
<dbReference type="PIRSF" id="PIRSF000124">
    <property type="entry name" value="UDPglc_GDPman_dh"/>
    <property type="match status" value="1"/>
</dbReference>
<dbReference type="SUPFAM" id="SSF52413">
    <property type="entry name" value="UDP-glucose/GDP-mannose dehydrogenase C-terminal domain"/>
    <property type="match status" value="1"/>
</dbReference>
<accession>A0AAU8HV22</accession>
<keyword evidence="5 7" id="KW-0520">NAD</keyword>
<dbReference type="GO" id="GO:0051287">
    <property type="term" value="F:NAD binding"/>
    <property type="evidence" value="ECO:0007669"/>
    <property type="project" value="InterPro"/>
</dbReference>